<evidence type="ECO:0000256" key="1">
    <source>
        <dbReference type="SAM" id="MobiDB-lite"/>
    </source>
</evidence>
<dbReference type="PANTHER" id="PTHR41317">
    <property type="entry name" value="PD-(D_E)XK NUCLEASE FAMILY TRANSPOSASE"/>
    <property type="match status" value="1"/>
</dbReference>
<proteinExistence type="predicted"/>
<feature type="compositionally biased region" description="Low complexity" evidence="1">
    <location>
        <begin position="257"/>
        <end position="268"/>
    </location>
</feature>
<feature type="compositionally biased region" description="Basic and acidic residues" evidence="1">
    <location>
        <begin position="243"/>
        <end position="256"/>
    </location>
</feature>
<dbReference type="KEGG" id="hcv:FTV88_1062"/>
<evidence type="ECO:0000313" key="2">
    <source>
        <dbReference type="EMBL" id="QGG47214.1"/>
    </source>
</evidence>
<dbReference type="Pfam" id="PF12784">
    <property type="entry name" value="PDDEXK_2"/>
    <property type="match status" value="1"/>
</dbReference>
<dbReference type="RefSeq" id="WP_153724642.1">
    <property type="nucleotide sequence ID" value="NZ_CP045875.1"/>
</dbReference>
<dbReference type="OrthoDB" id="2973070at2"/>
<protein>
    <recommendedName>
        <fullName evidence="4">Rpn family recombination-promoting nuclease/putative transposase</fullName>
    </recommendedName>
</protein>
<sequence length="311" mass="36168">MTRQKSNLKEIKAINRINDYAFKRIFGSEEGKEVLINFLNAVLKLPQDREIKTIELLDREIEPTYLLDRGARLDVLAKTEKGTLINIEVQVGNQYNIDKRTLYYWSGLYHGQLMRGQSFRELRKTITINIIAFNWFPDETRYHRKFHIREEETGEQLNDDLEIHFLELDKAKKLKRKPQTPLEAWLMYLNNLEGEELEEIAMENPAIKKAVTIEQAFMKSNIERRIYELREKAVRDEISALAGAKEEGKAEGRKEGIQQGHQKGIQQGREQAVHEKTIAALKAGLEVNLVAQIMGLDIEEVQKLKEELNKP</sequence>
<organism evidence="2 3">
    <name type="scientific">Heliorestis convoluta</name>
    <dbReference type="NCBI Taxonomy" id="356322"/>
    <lineage>
        <taxon>Bacteria</taxon>
        <taxon>Bacillati</taxon>
        <taxon>Bacillota</taxon>
        <taxon>Clostridia</taxon>
        <taxon>Eubacteriales</taxon>
        <taxon>Heliobacteriaceae</taxon>
        <taxon>Heliorestis</taxon>
    </lineage>
</organism>
<reference evidence="3" key="1">
    <citation type="submission" date="2019-11" db="EMBL/GenBank/DDBJ databases">
        <title>Genome sequence of Heliorestis convoluta strain HH, an alkaliphilic and minimalistic phototrophic bacterium from a soda lake in Egypt.</title>
        <authorList>
            <person name="Dewey E.D."/>
            <person name="Stokes L.M."/>
            <person name="Burchell B.M."/>
            <person name="Shaffer K.N."/>
            <person name="Huntington A.M."/>
            <person name="Baker J.M."/>
            <person name="Nadendla S."/>
            <person name="Giglio M.G."/>
            <person name="Touchman J.W."/>
            <person name="Blankenship R.E."/>
            <person name="Madigan M.T."/>
            <person name="Sattley W.M."/>
        </authorList>
    </citation>
    <scope>NUCLEOTIDE SEQUENCE [LARGE SCALE GENOMIC DNA]</scope>
    <source>
        <strain evidence="3">HH</strain>
    </source>
</reference>
<dbReference type="PANTHER" id="PTHR41317:SF1">
    <property type="entry name" value="PD-(D_E)XK NUCLEASE FAMILY TRANSPOSASE"/>
    <property type="match status" value="1"/>
</dbReference>
<feature type="region of interest" description="Disordered" evidence="1">
    <location>
        <begin position="243"/>
        <end position="271"/>
    </location>
</feature>
<accession>A0A5Q2MX46</accession>
<evidence type="ECO:0000313" key="3">
    <source>
        <dbReference type="Proteomes" id="UP000366051"/>
    </source>
</evidence>
<keyword evidence="3" id="KW-1185">Reference proteome</keyword>
<dbReference type="NCBIfam" id="TIGR01784">
    <property type="entry name" value="T_den_put_tspse"/>
    <property type="match status" value="1"/>
</dbReference>
<name>A0A5Q2MX46_9FIRM</name>
<dbReference type="AlphaFoldDB" id="A0A5Q2MX46"/>
<dbReference type="EMBL" id="CP045875">
    <property type="protein sequence ID" value="QGG47214.1"/>
    <property type="molecule type" value="Genomic_DNA"/>
</dbReference>
<dbReference type="Proteomes" id="UP000366051">
    <property type="component" value="Chromosome"/>
</dbReference>
<evidence type="ECO:0008006" key="4">
    <source>
        <dbReference type="Google" id="ProtNLM"/>
    </source>
</evidence>
<dbReference type="InterPro" id="IPR010106">
    <property type="entry name" value="RpnA"/>
</dbReference>
<gene>
    <name evidence="2" type="ORF">FTV88_1062</name>
</gene>